<proteinExistence type="predicted"/>
<protein>
    <submittedName>
        <fullName evidence="2">Uncharacterized protein</fullName>
    </submittedName>
</protein>
<dbReference type="RefSeq" id="WP_107917427.1">
    <property type="nucleotide sequence ID" value="NZ_CP021643.1"/>
</dbReference>
<feature type="transmembrane region" description="Helical" evidence="1">
    <location>
        <begin position="144"/>
        <end position="166"/>
    </location>
</feature>
<dbReference type="AlphaFoldDB" id="A0A2R4P377"/>
<dbReference type="Proteomes" id="UP000241854">
    <property type="component" value="Plasmid pICON"/>
</dbReference>
<evidence type="ECO:0000313" key="2">
    <source>
        <dbReference type="EMBL" id="AVX45126.1"/>
    </source>
</evidence>
<organism evidence="2 3">
    <name type="scientific">Campylobacter concisus</name>
    <dbReference type="NCBI Taxonomy" id="199"/>
    <lineage>
        <taxon>Bacteria</taxon>
        <taxon>Pseudomonadati</taxon>
        <taxon>Campylobacterota</taxon>
        <taxon>Epsilonproteobacteria</taxon>
        <taxon>Campylobacterales</taxon>
        <taxon>Campylobacteraceae</taxon>
        <taxon>Campylobacter</taxon>
    </lineage>
</organism>
<keyword evidence="1" id="KW-0812">Transmembrane</keyword>
<dbReference type="EMBL" id="CP021643">
    <property type="protein sequence ID" value="AVX45126.1"/>
    <property type="molecule type" value="Genomic_DNA"/>
</dbReference>
<name>A0A2R4P377_9BACT</name>
<feature type="transmembrane region" description="Helical" evidence="1">
    <location>
        <begin position="6"/>
        <end position="32"/>
    </location>
</feature>
<gene>
    <name evidence="2" type="ORF">CCS77_2120</name>
</gene>
<sequence>MNELVLNALGVFIVLSLVLLGLAIIQSIFIFLKGKNDMENFLRFYYQISFITLISVFLPGAFVAFDTNFYNQLPDGYFVKSYYEFSYALYHGIFKSQISTLLFCLVLISLLFLTIKGPSKKINERQKSEAYDNEKAEFLAKKKINFIVSTLPTFLWLFAIYGMYVISPLIHSELDKSRVEKETGQEPVVIINSISIKDLNNVVENFAKKNGAKAIIFRPGVKIMIDEE</sequence>
<evidence type="ECO:0000256" key="1">
    <source>
        <dbReference type="SAM" id="Phobius"/>
    </source>
</evidence>
<feature type="transmembrane region" description="Helical" evidence="1">
    <location>
        <begin position="85"/>
        <end position="115"/>
    </location>
</feature>
<keyword evidence="2" id="KW-0614">Plasmid</keyword>
<feature type="transmembrane region" description="Helical" evidence="1">
    <location>
        <begin position="44"/>
        <end position="65"/>
    </location>
</feature>
<accession>A0A2R4P377</accession>
<evidence type="ECO:0000313" key="3">
    <source>
        <dbReference type="Proteomes" id="UP000241854"/>
    </source>
</evidence>
<reference evidence="2 3" key="1">
    <citation type="journal article" date="2018" name="Emerg. Microbes Infect.">
        <title>Genomic analysis of oral Campylobacter concisus strains identified a potential bacterial molecular marker associated with active Crohn's disease.</title>
        <authorList>
            <person name="Liu F."/>
            <person name="Ma R."/>
            <person name="Tay C.Y.A."/>
            <person name="Octavia S."/>
            <person name="Lan R."/>
            <person name="Chung H.K.L."/>
            <person name="Riordan S.M."/>
            <person name="Grimm M.C."/>
            <person name="Leong R.W."/>
            <person name="Tanaka M.M."/>
            <person name="Connor S."/>
            <person name="Zhang L."/>
        </authorList>
    </citation>
    <scope>NUCLEOTIDE SEQUENCE [LARGE SCALE GENOMIC DNA]</scope>
    <source>
        <strain evidence="2 3">P2CDO4</strain>
        <plasmid evidence="2">pICON</plasmid>
    </source>
</reference>
<keyword evidence="1" id="KW-1133">Transmembrane helix</keyword>
<geneLocation type="plasmid" evidence="3">
    <name>picon</name>
</geneLocation>
<keyword evidence="1" id="KW-0472">Membrane</keyword>